<feature type="domain" description="PAC" evidence="15">
    <location>
        <begin position="84"/>
        <end position="136"/>
    </location>
</feature>
<dbReference type="InterPro" id="IPR003594">
    <property type="entry name" value="HATPase_dom"/>
</dbReference>
<sequence length="501" mass="56563">MPEYTKALNKIFGTALDASVDGVVITDNSQPDNPIIYCNQAFSEISGYSINEIIGHNCRFLQGSDRNQKARAVISKALAEGKSCQVDIRNYKKDGTLFWNELSISPVLDEDGNVTHFIGIQNDISRRKEAEYNLLQERENLEKRVRDRTKDLKEHEEFLKGIVETIRESLLVLDPDLNIALVNKHFEKFFKINGNQLIDNKLTEVLEGSWNIPELVNLLKNVLPSHNPFEGFEVAHAFPYIGIKRLLLNASQISVDGAYKNWILLAIEDVTERHVIEKKKDDFIAIASHEMKTPITVVQGNLQLLERMLNKGEVAGYETRLTHAMESVEKLKRLIINLLDTSQLTSGTKNKMPSVIQIDQIIEQPMREVHSIFNKHEIRVIGDKTLNIVGDKNQLMQVVTNLLTNAAKYSPDATQIVLHIGRVGNYAKISVKDEGIGLAKENHTRIFERFYRVSSNDNIFFGAGIGLYISQQIVIDHGGTIWVESEIGKGSVFSFTIPLSI</sequence>
<evidence type="ECO:0000313" key="16">
    <source>
        <dbReference type="EMBL" id="MFD2743551.1"/>
    </source>
</evidence>
<evidence type="ECO:0000256" key="1">
    <source>
        <dbReference type="ARBA" id="ARBA00000085"/>
    </source>
</evidence>
<dbReference type="InterPro" id="IPR035965">
    <property type="entry name" value="PAS-like_dom_sf"/>
</dbReference>
<evidence type="ECO:0000256" key="3">
    <source>
        <dbReference type="ARBA" id="ARBA00012438"/>
    </source>
</evidence>
<dbReference type="SMART" id="SM00091">
    <property type="entry name" value="PAS"/>
    <property type="match status" value="2"/>
</dbReference>
<dbReference type="InterPro" id="IPR000700">
    <property type="entry name" value="PAS-assoc_C"/>
</dbReference>
<feature type="domain" description="Histidine kinase" evidence="13">
    <location>
        <begin position="286"/>
        <end position="501"/>
    </location>
</feature>
<name>A0ABW5UC70_9SPHI</name>
<protein>
    <recommendedName>
        <fullName evidence="3">histidine kinase</fullName>
        <ecNumber evidence="3">2.7.13.3</ecNumber>
    </recommendedName>
</protein>
<dbReference type="Pfam" id="PF02518">
    <property type="entry name" value="HATPase_c"/>
    <property type="match status" value="1"/>
</dbReference>
<accession>A0ABW5UC70</accession>
<reference evidence="17" key="1">
    <citation type="journal article" date="2019" name="Int. J. Syst. Evol. Microbiol.">
        <title>The Global Catalogue of Microorganisms (GCM) 10K type strain sequencing project: providing services to taxonomists for standard genome sequencing and annotation.</title>
        <authorList>
            <consortium name="The Broad Institute Genomics Platform"/>
            <consortium name="The Broad Institute Genome Sequencing Center for Infectious Disease"/>
            <person name="Wu L."/>
            <person name="Ma J."/>
        </authorList>
    </citation>
    <scope>NUCLEOTIDE SEQUENCE [LARGE SCALE GENOMIC DNA]</scope>
    <source>
        <strain evidence="17">KCTC 42247</strain>
    </source>
</reference>
<dbReference type="SMART" id="SM00387">
    <property type="entry name" value="HATPase_c"/>
    <property type="match status" value="1"/>
</dbReference>
<evidence type="ECO:0000256" key="6">
    <source>
        <dbReference type="ARBA" id="ARBA00022692"/>
    </source>
</evidence>
<dbReference type="InterPro" id="IPR036097">
    <property type="entry name" value="HisK_dim/P_sf"/>
</dbReference>
<keyword evidence="9" id="KW-0067">ATP-binding</keyword>
<keyword evidence="17" id="KW-1185">Reference proteome</keyword>
<dbReference type="InterPro" id="IPR003661">
    <property type="entry name" value="HisK_dim/P_dom"/>
</dbReference>
<keyword evidence="11" id="KW-0902">Two-component regulatory system</keyword>
<evidence type="ECO:0000259" key="13">
    <source>
        <dbReference type="PROSITE" id="PS50109"/>
    </source>
</evidence>
<dbReference type="InterPro" id="IPR050351">
    <property type="entry name" value="BphY/WalK/GraS-like"/>
</dbReference>
<dbReference type="SMART" id="SM00086">
    <property type="entry name" value="PAC"/>
    <property type="match status" value="1"/>
</dbReference>
<dbReference type="Pfam" id="PF00989">
    <property type="entry name" value="PAS"/>
    <property type="match status" value="1"/>
</dbReference>
<dbReference type="Gene3D" id="3.30.565.10">
    <property type="entry name" value="Histidine kinase-like ATPase, C-terminal domain"/>
    <property type="match status" value="1"/>
</dbReference>
<dbReference type="SMART" id="SM00388">
    <property type="entry name" value="HisKA"/>
    <property type="match status" value="1"/>
</dbReference>
<dbReference type="Proteomes" id="UP001597418">
    <property type="component" value="Unassembled WGS sequence"/>
</dbReference>
<dbReference type="InterPro" id="IPR000014">
    <property type="entry name" value="PAS"/>
</dbReference>
<evidence type="ECO:0000256" key="11">
    <source>
        <dbReference type="ARBA" id="ARBA00023012"/>
    </source>
</evidence>
<keyword evidence="10" id="KW-1133">Transmembrane helix</keyword>
<dbReference type="InterPro" id="IPR005467">
    <property type="entry name" value="His_kinase_dom"/>
</dbReference>
<dbReference type="PRINTS" id="PR00344">
    <property type="entry name" value="BCTRLSENSOR"/>
</dbReference>
<dbReference type="PROSITE" id="PS50112">
    <property type="entry name" value="PAS"/>
    <property type="match status" value="1"/>
</dbReference>
<dbReference type="Gene3D" id="3.30.450.20">
    <property type="entry name" value="PAS domain"/>
    <property type="match status" value="2"/>
</dbReference>
<dbReference type="InterPro" id="IPR036890">
    <property type="entry name" value="HATPase_C_sf"/>
</dbReference>
<evidence type="ECO:0000256" key="9">
    <source>
        <dbReference type="ARBA" id="ARBA00022840"/>
    </source>
</evidence>
<feature type="domain" description="PAS" evidence="14">
    <location>
        <begin position="8"/>
        <end position="81"/>
    </location>
</feature>
<dbReference type="Pfam" id="PF13426">
    <property type="entry name" value="PAS_9"/>
    <property type="match status" value="1"/>
</dbReference>
<dbReference type="PROSITE" id="PS50109">
    <property type="entry name" value="HIS_KIN"/>
    <property type="match status" value="1"/>
</dbReference>
<dbReference type="CDD" id="cd00082">
    <property type="entry name" value="HisKA"/>
    <property type="match status" value="1"/>
</dbReference>
<proteinExistence type="predicted"/>
<evidence type="ECO:0000256" key="8">
    <source>
        <dbReference type="ARBA" id="ARBA00022777"/>
    </source>
</evidence>
<dbReference type="Pfam" id="PF00512">
    <property type="entry name" value="HisKA"/>
    <property type="match status" value="1"/>
</dbReference>
<evidence type="ECO:0000313" key="17">
    <source>
        <dbReference type="Proteomes" id="UP001597418"/>
    </source>
</evidence>
<evidence type="ECO:0000256" key="7">
    <source>
        <dbReference type="ARBA" id="ARBA00022741"/>
    </source>
</evidence>
<keyword evidence="5" id="KW-0808">Transferase</keyword>
<dbReference type="RefSeq" id="WP_380884593.1">
    <property type="nucleotide sequence ID" value="NZ_JBHUMB010000008.1"/>
</dbReference>
<dbReference type="PANTHER" id="PTHR42878">
    <property type="entry name" value="TWO-COMPONENT HISTIDINE KINASE"/>
    <property type="match status" value="1"/>
</dbReference>
<dbReference type="SUPFAM" id="SSF55785">
    <property type="entry name" value="PYP-like sensor domain (PAS domain)"/>
    <property type="match status" value="2"/>
</dbReference>
<evidence type="ECO:0000256" key="12">
    <source>
        <dbReference type="ARBA" id="ARBA00023136"/>
    </source>
</evidence>
<keyword evidence="8" id="KW-0418">Kinase</keyword>
<dbReference type="PROSITE" id="PS50113">
    <property type="entry name" value="PAC"/>
    <property type="match status" value="1"/>
</dbReference>
<dbReference type="SUPFAM" id="SSF55874">
    <property type="entry name" value="ATPase domain of HSP90 chaperone/DNA topoisomerase II/histidine kinase"/>
    <property type="match status" value="1"/>
</dbReference>
<dbReference type="Gene3D" id="1.10.287.130">
    <property type="match status" value="1"/>
</dbReference>
<evidence type="ECO:0000256" key="4">
    <source>
        <dbReference type="ARBA" id="ARBA00022553"/>
    </source>
</evidence>
<dbReference type="SUPFAM" id="SSF47384">
    <property type="entry name" value="Homodimeric domain of signal transducing histidine kinase"/>
    <property type="match status" value="1"/>
</dbReference>
<dbReference type="InterPro" id="IPR004358">
    <property type="entry name" value="Sig_transdc_His_kin-like_C"/>
</dbReference>
<gene>
    <name evidence="16" type="ORF">ACFSQ6_09085</name>
</gene>
<dbReference type="InterPro" id="IPR013767">
    <property type="entry name" value="PAS_fold"/>
</dbReference>
<dbReference type="NCBIfam" id="TIGR00229">
    <property type="entry name" value="sensory_box"/>
    <property type="match status" value="1"/>
</dbReference>
<evidence type="ECO:0000259" key="14">
    <source>
        <dbReference type="PROSITE" id="PS50112"/>
    </source>
</evidence>
<comment type="caution">
    <text evidence="16">The sequence shown here is derived from an EMBL/GenBank/DDBJ whole genome shotgun (WGS) entry which is preliminary data.</text>
</comment>
<organism evidence="16 17">
    <name type="scientific">Sphingobacterium populi</name>
    <dbReference type="NCBI Taxonomy" id="1812824"/>
    <lineage>
        <taxon>Bacteria</taxon>
        <taxon>Pseudomonadati</taxon>
        <taxon>Bacteroidota</taxon>
        <taxon>Sphingobacteriia</taxon>
        <taxon>Sphingobacteriales</taxon>
        <taxon>Sphingobacteriaceae</taxon>
        <taxon>Sphingobacterium</taxon>
    </lineage>
</organism>
<dbReference type="EMBL" id="JBHUMB010000008">
    <property type="protein sequence ID" value="MFD2743551.1"/>
    <property type="molecule type" value="Genomic_DNA"/>
</dbReference>
<evidence type="ECO:0000259" key="15">
    <source>
        <dbReference type="PROSITE" id="PS50113"/>
    </source>
</evidence>
<keyword evidence="6" id="KW-0812">Transmembrane</keyword>
<dbReference type="InterPro" id="IPR001610">
    <property type="entry name" value="PAC"/>
</dbReference>
<evidence type="ECO:0000256" key="2">
    <source>
        <dbReference type="ARBA" id="ARBA00004141"/>
    </source>
</evidence>
<keyword evidence="12" id="KW-0472">Membrane</keyword>
<keyword evidence="4" id="KW-0597">Phosphoprotein</keyword>
<keyword evidence="7" id="KW-0547">Nucleotide-binding</keyword>
<dbReference type="CDD" id="cd00075">
    <property type="entry name" value="HATPase"/>
    <property type="match status" value="1"/>
</dbReference>
<evidence type="ECO:0000256" key="5">
    <source>
        <dbReference type="ARBA" id="ARBA00022679"/>
    </source>
</evidence>
<comment type="catalytic activity">
    <reaction evidence="1">
        <text>ATP + protein L-histidine = ADP + protein N-phospho-L-histidine.</text>
        <dbReference type="EC" id="2.7.13.3"/>
    </reaction>
</comment>
<dbReference type="CDD" id="cd00130">
    <property type="entry name" value="PAS"/>
    <property type="match status" value="2"/>
</dbReference>
<evidence type="ECO:0000256" key="10">
    <source>
        <dbReference type="ARBA" id="ARBA00022989"/>
    </source>
</evidence>
<comment type="subcellular location">
    <subcellularLocation>
        <location evidence="2">Membrane</location>
        <topology evidence="2">Multi-pass membrane protein</topology>
    </subcellularLocation>
</comment>
<dbReference type="EC" id="2.7.13.3" evidence="3"/>
<dbReference type="PANTHER" id="PTHR42878:SF7">
    <property type="entry name" value="SENSOR HISTIDINE KINASE GLRK"/>
    <property type="match status" value="1"/>
</dbReference>